<dbReference type="InParanoid" id="P72907"/>
<dbReference type="CDD" id="cd02440">
    <property type="entry name" value="AdoMet_MTases"/>
    <property type="match status" value="1"/>
</dbReference>
<dbReference type="STRING" id="1148.gene:10497783"/>
<dbReference type="EMBL" id="BA000022">
    <property type="protein sequence ID" value="BAA16923.1"/>
    <property type="molecule type" value="Genomic_DNA"/>
</dbReference>
<dbReference type="GO" id="GO:0008168">
    <property type="term" value="F:methyltransferase activity"/>
    <property type="evidence" value="ECO:0000318"/>
    <property type="project" value="GO_Central"/>
</dbReference>
<dbReference type="AlphaFoldDB" id="P72907"/>
<protein>
    <submittedName>
        <fullName evidence="1">Slr1071 protein</fullName>
    </submittedName>
</protein>
<dbReference type="eggNOG" id="COG2227">
    <property type="taxonomic scope" value="Bacteria"/>
</dbReference>
<dbReference type="IntAct" id="P72907">
    <property type="interactions" value="1"/>
</dbReference>
<dbReference type="PANTHER" id="PTHR43861">
    <property type="entry name" value="TRANS-ACONITATE 2-METHYLTRANSFERASE-RELATED"/>
    <property type="match status" value="1"/>
</dbReference>
<accession>P72907</accession>
<keyword evidence="2" id="KW-1185">Reference proteome</keyword>
<dbReference type="PhylomeDB" id="P72907"/>
<gene>
    <name evidence="1" type="ordered locus">slr1071</name>
</gene>
<dbReference type="PIR" id="S74772">
    <property type="entry name" value="S74772"/>
</dbReference>
<dbReference type="PaxDb" id="1148-1651997"/>
<dbReference type="InterPro" id="IPR029063">
    <property type="entry name" value="SAM-dependent_MTases_sf"/>
</dbReference>
<reference evidence="1 2" key="1">
    <citation type="journal article" date="1995" name="DNA Res.">
        <title>Sequence analysis of the genome of the unicellular cyanobacterium Synechocystis sp. strain PCC6803. I. Sequence features in the 1 Mb region from map positions 64% to 92% of the genome.</title>
        <authorList>
            <person name="Kaneko T."/>
            <person name="Tanaka A."/>
            <person name="Sato S."/>
            <person name="Kotani H."/>
            <person name="Sazuka T."/>
            <person name="Miyajima N."/>
            <person name="Sugiura M."/>
            <person name="Tabata S."/>
        </authorList>
    </citation>
    <scope>NUCLEOTIDE SEQUENCE [LARGE SCALE GENOMIC DNA]</scope>
    <source>
        <strain evidence="2">ATCC 27184 / PCC 6803 / Kazusa</strain>
    </source>
</reference>
<dbReference type="Gene3D" id="3.40.50.150">
    <property type="entry name" value="Vaccinia Virus protein VP39"/>
    <property type="match status" value="1"/>
</dbReference>
<dbReference type="Pfam" id="PF13489">
    <property type="entry name" value="Methyltransf_23"/>
    <property type="match status" value="1"/>
</dbReference>
<sequence length="268" mass="30875">MRKIFCQNDWPDSWKYSYPYDLLEVYGSLKFPGYAYAYESRRKHTLNLIKSVARPGARILDVAAAQGNFTLTLAEMGYEVTWNDLREELIDYVKLKWESGTVNYAPGNIFDLNFDGQFDVVLIAEVIEHVAHPDNFLKNIAKMLKPDGHIVLSTPNGEYFKNHLPRFSDCSDPSQYEKMQFQPNSDGHIFLLHLDEVEQLTHQAGLVIKEARLVTNSLTNGHIKLHYLLKFLPKSWILVFENVTCSMPLSIKRKLHTTTLVLLSHKSE</sequence>
<dbReference type="Proteomes" id="UP000001425">
    <property type="component" value="Chromosome"/>
</dbReference>
<dbReference type="KEGG" id="syn:slr1071"/>
<organism evidence="1 2">
    <name type="scientific">Synechocystis sp. (strain ATCC 27184 / PCC 6803 / Kazusa)</name>
    <dbReference type="NCBI Taxonomy" id="1111708"/>
    <lineage>
        <taxon>Bacteria</taxon>
        <taxon>Bacillati</taxon>
        <taxon>Cyanobacteriota</taxon>
        <taxon>Cyanophyceae</taxon>
        <taxon>Synechococcales</taxon>
        <taxon>Merismopediaceae</taxon>
        <taxon>Synechocystis</taxon>
    </lineage>
</organism>
<proteinExistence type="predicted"/>
<evidence type="ECO:0000313" key="1">
    <source>
        <dbReference type="EMBL" id="BAA16923.1"/>
    </source>
</evidence>
<reference evidence="1 2" key="2">
    <citation type="journal article" date="1996" name="DNA Res.">
        <title>Sequence analysis of the genome of the unicellular cyanobacterium Synechocystis sp. strain PCC6803. II. Sequence determination of the entire genome and assignment of potential protein-coding regions.</title>
        <authorList>
            <person name="Kaneko T."/>
            <person name="Sato S."/>
            <person name="Kotani H."/>
            <person name="Tanaka A."/>
            <person name="Asamizu E."/>
            <person name="Nakamura Y."/>
            <person name="Miyajima N."/>
            <person name="Hirosawa M."/>
            <person name="Sugiura M."/>
            <person name="Sasamoto S."/>
            <person name="Kimura T."/>
            <person name="Hosouchi T."/>
            <person name="Matsuno A."/>
            <person name="Muraki A."/>
            <person name="Nakazaki N."/>
            <person name="Naruo K."/>
            <person name="Okumura S."/>
            <person name="Shimpo S."/>
            <person name="Takeuchi C."/>
            <person name="Wada T."/>
            <person name="Watanabe A."/>
            <person name="Yamada M."/>
            <person name="Yasuda M."/>
            <person name="Tabata S."/>
        </authorList>
    </citation>
    <scope>NUCLEOTIDE SEQUENCE [LARGE SCALE GENOMIC DNA]</scope>
    <source>
        <strain evidence="2">ATCC 27184 / PCC 6803 / Kazusa</strain>
    </source>
</reference>
<dbReference type="EnsemblBacteria" id="BAA16923">
    <property type="protein sequence ID" value="BAA16923"/>
    <property type="gene ID" value="BAA16923"/>
</dbReference>
<dbReference type="SUPFAM" id="SSF53335">
    <property type="entry name" value="S-adenosyl-L-methionine-dependent methyltransferases"/>
    <property type="match status" value="1"/>
</dbReference>
<name>P72907_SYNY3</name>
<evidence type="ECO:0000313" key="2">
    <source>
        <dbReference type="Proteomes" id="UP000001425"/>
    </source>
</evidence>